<accession>A0A6G1D936</accession>
<organism evidence="1 2">
    <name type="scientific">Oryza meyeriana var. granulata</name>
    <dbReference type="NCBI Taxonomy" id="110450"/>
    <lineage>
        <taxon>Eukaryota</taxon>
        <taxon>Viridiplantae</taxon>
        <taxon>Streptophyta</taxon>
        <taxon>Embryophyta</taxon>
        <taxon>Tracheophyta</taxon>
        <taxon>Spermatophyta</taxon>
        <taxon>Magnoliopsida</taxon>
        <taxon>Liliopsida</taxon>
        <taxon>Poales</taxon>
        <taxon>Poaceae</taxon>
        <taxon>BOP clade</taxon>
        <taxon>Oryzoideae</taxon>
        <taxon>Oryzeae</taxon>
        <taxon>Oryzinae</taxon>
        <taxon>Oryza</taxon>
        <taxon>Oryza meyeriana</taxon>
    </lineage>
</organism>
<reference evidence="1 2" key="1">
    <citation type="submission" date="2019-11" db="EMBL/GenBank/DDBJ databases">
        <title>Whole genome sequence of Oryza granulata.</title>
        <authorList>
            <person name="Li W."/>
        </authorList>
    </citation>
    <scope>NUCLEOTIDE SEQUENCE [LARGE SCALE GENOMIC DNA]</scope>
    <source>
        <strain evidence="2">cv. Menghai</strain>
        <tissue evidence="1">Leaf</tissue>
    </source>
</reference>
<sequence>MPISIQCPLPSGVALRLRRPLSQRRGSRRGRTGWPFSILRGESSSVRRGASTCRRRRPSTTRSRLDLVSSLELEPELFWSQGILSGQILLGHRSGESMASTSYSTVYLACIIVLRL</sequence>
<dbReference type="Proteomes" id="UP000479710">
    <property type="component" value="Unassembled WGS sequence"/>
</dbReference>
<keyword evidence="2" id="KW-1185">Reference proteome</keyword>
<evidence type="ECO:0000313" key="2">
    <source>
        <dbReference type="Proteomes" id="UP000479710"/>
    </source>
</evidence>
<protein>
    <submittedName>
        <fullName evidence="1">Uncharacterized protein</fullName>
    </submittedName>
</protein>
<proteinExistence type="predicted"/>
<comment type="caution">
    <text evidence="1">The sequence shown here is derived from an EMBL/GenBank/DDBJ whole genome shotgun (WGS) entry which is preliminary data.</text>
</comment>
<evidence type="ECO:0000313" key="1">
    <source>
        <dbReference type="EMBL" id="KAF0908937.1"/>
    </source>
</evidence>
<dbReference type="AlphaFoldDB" id="A0A6G1D936"/>
<gene>
    <name evidence="1" type="ORF">E2562_030233</name>
</gene>
<name>A0A6G1D936_9ORYZ</name>
<dbReference type="EMBL" id="SPHZ02000007">
    <property type="protein sequence ID" value="KAF0908937.1"/>
    <property type="molecule type" value="Genomic_DNA"/>
</dbReference>